<comment type="caution">
    <text evidence="1">The sequence shown here is derived from an EMBL/GenBank/DDBJ whole genome shotgun (WGS) entry which is preliminary data.</text>
</comment>
<dbReference type="RefSeq" id="WP_284389694.1">
    <property type="nucleotide sequence ID" value="NZ_BSNG01000001.1"/>
</dbReference>
<reference evidence="1" key="1">
    <citation type="journal article" date="2014" name="Int. J. Syst. Evol. Microbiol.">
        <title>Complete genome of a new Firmicutes species belonging to the dominant human colonic microbiota ('Ruminococcus bicirculans') reveals two chromosomes and a selective capacity to utilize plant glucans.</title>
        <authorList>
            <consortium name="NISC Comparative Sequencing Program"/>
            <person name="Wegmann U."/>
            <person name="Louis P."/>
            <person name="Goesmann A."/>
            <person name="Henrissat B."/>
            <person name="Duncan S.H."/>
            <person name="Flint H.J."/>
        </authorList>
    </citation>
    <scope>NUCLEOTIDE SEQUENCE</scope>
    <source>
        <strain evidence="1">NBRC 103855</strain>
    </source>
</reference>
<proteinExistence type="predicted"/>
<organism evidence="1 2">
    <name type="scientific">Devosia yakushimensis</name>
    <dbReference type="NCBI Taxonomy" id="470028"/>
    <lineage>
        <taxon>Bacteria</taxon>
        <taxon>Pseudomonadati</taxon>
        <taxon>Pseudomonadota</taxon>
        <taxon>Alphaproteobacteria</taxon>
        <taxon>Hyphomicrobiales</taxon>
        <taxon>Devosiaceae</taxon>
        <taxon>Devosia</taxon>
    </lineage>
</organism>
<dbReference type="EMBL" id="BSNG01000001">
    <property type="protein sequence ID" value="GLQ09692.1"/>
    <property type="molecule type" value="Genomic_DNA"/>
</dbReference>
<evidence type="ECO:0000313" key="1">
    <source>
        <dbReference type="EMBL" id="GLQ09692.1"/>
    </source>
</evidence>
<protein>
    <recommendedName>
        <fullName evidence="3">Suppressor of fused protein (SUFU)</fullName>
    </recommendedName>
</protein>
<keyword evidence="2" id="KW-1185">Reference proteome</keyword>
<name>A0ABQ5UC59_9HYPH</name>
<gene>
    <name evidence="1" type="ORF">GCM10007913_16240</name>
</gene>
<sequence length="274" mass="28755">MGLFDKLRELLTGQTGKGASKPVAAEPAPAAMTPAASSVDNEQAFEETLRRRHEYWAGVGEVEDDVLTHLISPTFTGGPAWPSTRQAFRIVRRPHGIVLATDGLSDPFDGVAGAGNGFELELFVETADIDPDLAGAAGDVGGLSKSWAFELLNQVAGTIAGAGGISGQLARYKVLSMEIPGVSRSYAIAAQLPPGFTTDDDSVGVLIGAPEPDFPTRIDDTPLSPVTIVPLVLLRAEELQQLRQGGAEARQALAARLAASPTRHRSSLTRPALI</sequence>
<evidence type="ECO:0000313" key="2">
    <source>
        <dbReference type="Proteomes" id="UP001161406"/>
    </source>
</evidence>
<dbReference type="Proteomes" id="UP001161406">
    <property type="component" value="Unassembled WGS sequence"/>
</dbReference>
<accession>A0ABQ5UC59</accession>
<evidence type="ECO:0008006" key="3">
    <source>
        <dbReference type="Google" id="ProtNLM"/>
    </source>
</evidence>
<reference evidence="1" key="2">
    <citation type="submission" date="2023-01" db="EMBL/GenBank/DDBJ databases">
        <title>Draft genome sequence of Devosia yakushimensis strain NBRC 103855.</title>
        <authorList>
            <person name="Sun Q."/>
            <person name="Mori K."/>
        </authorList>
    </citation>
    <scope>NUCLEOTIDE SEQUENCE</scope>
    <source>
        <strain evidence="1">NBRC 103855</strain>
    </source>
</reference>